<evidence type="ECO:0000256" key="3">
    <source>
        <dbReference type="ARBA" id="ARBA00022512"/>
    </source>
</evidence>
<protein>
    <recommendedName>
        <fullName evidence="11">Polygalacturonase</fullName>
    </recommendedName>
</protein>
<keyword evidence="10" id="KW-1185">Reference proteome</keyword>
<comment type="subcellular location">
    <subcellularLocation>
        <location evidence="1">Secreted</location>
        <location evidence="1">Cell wall</location>
    </subcellularLocation>
</comment>
<dbReference type="AlphaFoldDB" id="A0AAD9TLM4"/>
<keyword evidence="3" id="KW-0134">Cell wall</keyword>
<sequence>MDFTKLVGITIQENGVIDGRGSVWWQDYSYDDPFNDESKLIVPLYNTTQKHKPIPIGTELDGKMPSIKPSALRFYGSFDVTVTGITIKNSPQVHLKFDSCRGVLVHDMSFSSPGDSPTWMESTCRILKMW</sequence>
<evidence type="ECO:0000313" key="9">
    <source>
        <dbReference type="EMBL" id="KAK2638083.1"/>
    </source>
</evidence>
<dbReference type="Pfam" id="PF00295">
    <property type="entry name" value="Glyco_hydro_28"/>
    <property type="match status" value="1"/>
</dbReference>
<proteinExistence type="inferred from homology"/>
<dbReference type="GO" id="GO:0005975">
    <property type="term" value="P:carbohydrate metabolic process"/>
    <property type="evidence" value="ECO:0007669"/>
    <property type="project" value="InterPro"/>
</dbReference>
<evidence type="ECO:0000256" key="5">
    <source>
        <dbReference type="ARBA" id="ARBA00022801"/>
    </source>
</evidence>
<accession>A0AAD9TLM4</accession>
<evidence type="ECO:0008006" key="11">
    <source>
        <dbReference type="Google" id="ProtNLM"/>
    </source>
</evidence>
<evidence type="ECO:0000256" key="8">
    <source>
        <dbReference type="RuleBase" id="RU361169"/>
    </source>
</evidence>
<dbReference type="GO" id="GO:0004650">
    <property type="term" value="F:polygalacturonase activity"/>
    <property type="evidence" value="ECO:0007669"/>
    <property type="project" value="InterPro"/>
</dbReference>
<dbReference type="InterPro" id="IPR000743">
    <property type="entry name" value="Glyco_hydro_28"/>
</dbReference>
<evidence type="ECO:0000256" key="7">
    <source>
        <dbReference type="ARBA" id="ARBA00023316"/>
    </source>
</evidence>
<dbReference type="InterPro" id="IPR012334">
    <property type="entry name" value="Pectin_lyas_fold"/>
</dbReference>
<dbReference type="PANTHER" id="PTHR31375">
    <property type="match status" value="1"/>
</dbReference>
<keyword evidence="4" id="KW-0964">Secreted</keyword>
<evidence type="ECO:0000256" key="2">
    <source>
        <dbReference type="ARBA" id="ARBA00008834"/>
    </source>
</evidence>
<dbReference type="EMBL" id="JANJYI010000008">
    <property type="protein sequence ID" value="KAK2638083.1"/>
    <property type="molecule type" value="Genomic_DNA"/>
</dbReference>
<comment type="caution">
    <text evidence="9">The sequence shown here is derived from an EMBL/GenBank/DDBJ whole genome shotgun (WGS) entry which is preliminary data.</text>
</comment>
<dbReference type="GO" id="GO:0071555">
    <property type="term" value="P:cell wall organization"/>
    <property type="evidence" value="ECO:0007669"/>
    <property type="project" value="UniProtKB-KW"/>
</dbReference>
<evidence type="ECO:0000313" key="10">
    <source>
        <dbReference type="Proteomes" id="UP001280121"/>
    </source>
</evidence>
<gene>
    <name evidence="9" type="ORF">Ddye_025878</name>
</gene>
<dbReference type="SUPFAM" id="SSF51126">
    <property type="entry name" value="Pectin lyase-like"/>
    <property type="match status" value="1"/>
</dbReference>
<name>A0AAD9TLM4_9ROSI</name>
<evidence type="ECO:0000256" key="4">
    <source>
        <dbReference type="ARBA" id="ARBA00022525"/>
    </source>
</evidence>
<dbReference type="InterPro" id="IPR011050">
    <property type="entry name" value="Pectin_lyase_fold/virulence"/>
</dbReference>
<organism evidence="9 10">
    <name type="scientific">Dipteronia dyeriana</name>
    <dbReference type="NCBI Taxonomy" id="168575"/>
    <lineage>
        <taxon>Eukaryota</taxon>
        <taxon>Viridiplantae</taxon>
        <taxon>Streptophyta</taxon>
        <taxon>Embryophyta</taxon>
        <taxon>Tracheophyta</taxon>
        <taxon>Spermatophyta</taxon>
        <taxon>Magnoliopsida</taxon>
        <taxon>eudicotyledons</taxon>
        <taxon>Gunneridae</taxon>
        <taxon>Pentapetalae</taxon>
        <taxon>rosids</taxon>
        <taxon>malvids</taxon>
        <taxon>Sapindales</taxon>
        <taxon>Sapindaceae</taxon>
        <taxon>Hippocastanoideae</taxon>
        <taxon>Acereae</taxon>
        <taxon>Dipteronia</taxon>
    </lineage>
</organism>
<keyword evidence="7" id="KW-0961">Cell wall biogenesis/degradation</keyword>
<evidence type="ECO:0000256" key="6">
    <source>
        <dbReference type="ARBA" id="ARBA00023295"/>
    </source>
</evidence>
<dbReference type="Proteomes" id="UP001280121">
    <property type="component" value="Unassembled WGS sequence"/>
</dbReference>
<keyword evidence="5 8" id="KW-0378">Hydrolase</keyword>
<keyword evidence="6 8" id="KW-0326">Glycosidase</keyword>
<evidence type="ECO:0000256" key="1">
    <source>
        <dbReference type="ARBA" id="ARBA00004191"/>
    </source>
</evidence>
<comment type="similarity">
    <text evidence="2 8">Belongs to the glycosyl hydrolase 28 family.</text>
</comment>
<dbReference type="Gene3D" id="2.160.20.10">
    <property type="entry name" value="Single-stranded right-handed beta-helix, Pectin lyase-like"/>
    <property type="match status" value="1"/>
</dbReference>
<reference evidence="9" key="1">
    <citation type="journal article" date="2023" name="Plant J.">
        <title>Genome sequences and population genomics provide insights into the demographic history, inbreeding, and mutation load of two 'living fossil' tree species of Dipteronia.</title>
        <authorList>
            <person name="Feng Y."/>
            <person name="Comes H.P."/>
            <person name="Chen J."/>
            <person name="Zhu S."/>
            <person name="Lu R."/>
            <person name="Zhang X."/>
            <person name="Li P."/>
            <person name="Qiu J."/>
            <person name="Olsen K.M."/>
            <person name="Qiu Y."/>
        </authorList>
    </citation>
    <scope>NUCLEOTIDE SEQUENCE</scope>
    <source>
        <strain evidence="9">KIB01</strain>
    </source>
</reference>